<reference evidence="2" key="1">
    <citation type="submission" date="2022-06" db="EMBL/GenBank/DDBJ databases">
        <title>Aeoliella straminimaris, a novel planctomycete from sediments.</title>
        <authorList>
            <person name="Vitorino I.R."/>
            <person name="Lage O.M."/>
        </authorList>
    </citation>
    <scope>NUCLEOTIDE SEQUENCE</scope>
    <source>
        <strain evidence="2">ICT_H6.2</strain>
    </source>
</reference>
<accession>A0A9X2F8A7</accession>
<feature type="transmembrane region" description="Helical" evidence="1">
    <location>
        <begin position="24"/>
        <end position="42"/>
    </location>
</feature>
<gene>
    <name evidence="2" type="ORF">NG895_06400</name>
</gene>
<comment type="caution">
    <text evidence="2">The sequence shown here is derived from an EMBL/GenBank/DDBJ whole genome shotgun (WGS) entry which is preliminary data.</text>
</comment>
<evidence type="ECO:0000313" key="2">
    <source>
        <dbReference type="EMBL" id="MCO6043533.1"/>
    </source>
</evidence>
<keyword evidence="1" id="KW-1133">Transmembrane helix</keyword>
<proteinExistence type="predicted"/>
<protein>
    <submittedName>
        <fullName evidence="2">Uncharacterized protein</fullName>
    </submittedName>
</protein>
<name>A0A9X2F8A7_9BACT</name>
<dbReference type="AlphaFoldDB" id="A0A9X2F8A7"/>
<feature type="transmembrane region" description="Helical" evidence="1">
    <location>
        <begin position="90"/>
        <end position="114"/>
    </location>
</feature>
<dbReference type="Proteomes" id="UP001155241">
    <property type="component" value="Unassembled WGS sequence"/>
</dbReference>
<evidence type="ECO:0000313" key="3">
    <source>
        <dbReference type="Proteomes" id="UP001155241"/>
    </source>
</evidence>
<dbReference type="EMBL" id="JAMXLR010000024">
    <property type="protein sequence ID" value="MCO6043533.1"/>
    <property type="molecule type" value="Genomic_DNA"/>
</dbReference>
<keyword evidence="1" id="KW-0472">Membrane</keyword>
<dbReference type="RefSeq" id="WP_252851638.1">
    <property type="nucleotide sequence ID" value="NZ_JAMXLR010000024.1"/>
</dbReference>
<evidence type="ECO:0000256" key="1">
    <source>
        <dbReference type="SAM" id="Phobius"/>
    </source>
</evidence>
<organism evidence="2 3">
    <name type="scientific">Aeoliella straminimaris</name>
    <dbReference type="NCBI Taxonomy" id="2954799"/>
    <lineage>
        <taxon>Bacteria</taxon>
        <taxon>Pseudomonadati</taxon>
        <taxon>Planctomycetota</taxon>
        <taxon>Planctomycetia</taxon>
        <taxon>Pirellulales</taxon>
        <taxon>Lacipirellulaceae</taxon>
        <taxon>Aeoliella</taxon>
    </lineage>
</organism>
<keyword evidence="1" id="KW-0812">Transmembrane</keyword>
<keyword evidence="3" id="KW-1185">Reference proteome</keyword>
<sequence length="124" mass="13543">MSLRFLLGFVAAFSAALALTQIDFAVSCWILTGIVVALNFVLSAHTWRVLVYGGLAGIFVMCVVMQIVIAETVGNNSTANYQSSGTTNDIMVAWRSYVVHLGAFFGASVNWAVWRRWKPPHESG</sequence>
<feature type="transmembrane region" description="Helical" evidence="1">
    <location>
        <begin position="49"/>
        <end position="70"/>
    </location>
</feature>